<evidence type="ECO:0000313" key="3">
    <source>
        <dbReference type="Proteomes" id="UP001595803"/>
    </source>
</evidence>
<dbReference type="InterPro" id="IPR024775">
    <property type="entry name" value="DinB-like"/>
</dbReference>
<dbReference type="InterPro" id="IPR034660">
    <property type="entry name" value="DinB/YfiT-like"/>
</dbReference>
<evidence type="ECO:0000259" key="1">
    <source>
        <dbReference type="Pfam" id="PF12867"/>
    </source>
</evidence>
<dbReference type="SUPFAM" id="SSF109854">
    <property type="entry name" value="DinB/YfiT-like putative metalloenzymes"/>
    <property type="match status" value="1"/>
</dbReference>
<dbReference type="RefSeq" id="WP_322474329.1">
    <property type="nucleotide sequence ID" value="NZ_JBHRZG010000006.1"/>
</dbReference>
<feature type="domain" description="DinB-like" evidence="1">
    <location>
        <begin position="11"/>
        <end position="132"/>
    </location>
</feature>
<comment type="caution">
    <text evidence="2">The sequence shown here is derived from an EMBL/GenBank/DDBJ whole genome shotgun (WGS) entry which is preliminary data.</text>
</comment>
<organism evidence="2 3">
    <name type="scientific">Deinococcus rufus</name>
    <dbReference type="NCBI Taxonomy" id="2136097"/>
    <lineage>
        <taxon>Bacteria</taxon>
        <taxon>Thermotogati</taxon>
        <taxon>Deinococcota</taxon>
        <taxon>Deinococci</taxon>
        <taxon>Deinococcales</taxon>
        <taxon>Deinococcaceae</taxon>
        <taxon>Deinococcus</taxon>
    </lineage>
</organism>
<sequence length="150" mass="16538">MSQSTRAVRAFQSHRAALIDLYDQLPEEQANFAAWEGGMSFVRLADHLSASVNRVPAMLRGEKPDAPGAPSATLAEARARLQSTQDAFAGTVSTLSDEDIQRRIPAFGGREMPVWMLLDFITQHEAHHKGQAWMMARMVGVTPPMFVKMG</sequence>
<keyword evidence="3" id="KW-1185">Reference proteome</keyword>
<name>A0ABV7Z7D9_9DEIO</name>
<dbReference type="Pfam" id="PF12867">
    <property type="entry name" value="DinB_2"/>
    <property type="match status" value="1"/>
</dbReference>
<proteinExistence type="predicted"/>
<protein>
    <submittedName>
        <fullName evidence="2">DinB family protein</fullName>
    </submittedName>
</protein>
<dbReference type="EMBL" id="JBHRZG010000006">
    <property type="protein sequence ID" value="MFC3832228.1"/>
    <property type="molecule type" value="Genomic_DNA"/>
</dbReference>
<accession>A0ABV7Z7D9</accession>
<gene>
    <name evidence="2" type="ORF">ACFOSB_05105</name>
</gene>
<evidence type="ECO:0000313" key="2">
    <source>
        <dbReference type="EMBL" id="MFC3832228.1"/>
    </source>
</evidence>
<reference evidence="3" key="1">
    <citation type="journal article" date="2019" name="Int. J. Syst. Evol. Microbiol.">
        <title>The Global Catalogue of Microorganisms (GCM) 10K type strain sequencing project: providing services to taxonomists for standard genome sequencing and annotation.</title>
        <authorList>
            <consortium name="The Broad Institute Genomics Platform"/>
            <consortium name="The Broad Institute Genome Sequencing Center for Infectious Disease"/>
            <person name="Wu L."/>
            <person name="Ma J."/>
        </authorList>
    </citation>
    <scope>NUCLEOTIDE SEQUENCE [LARGE SCALE GENOMIC DNA]</scope>
    <source>
        <strain evidence="3">CCTCC AB 2017081</strain>
    </source>
</reference>
<dbReference type="Proteomes" id="UP001595803">
    <property type="component" value="Unassembled WGS sequence"/>
</dbReference>
<dbReference type="Gene3D" id="1.20.120.450">
    <property type="entry name" value="dinb family like domain"/>
    <property type="match status" value="1"/>
</dbReference>